<dbReference type="OrthoDB" id="415439at2759"/>
<keyword evidence="1" id="KW-0472">Membrane</keyword>
<comment type="caution">
    <text evidence="2">The sequence shown here is derived from an EMBL/GenBank/DDBJ whole genome shotgun (WGS) entry which is preliminary data.</text>
</comment>
<sequence>MRRDGYSRVASNAGNPKPELDKSVQVILRTQFLRHSLLSWVVLPLAVYGWESLAPRQFRASCSQGYSLISLLPLFLVELHYLYAESCAWSAMKSLVSEPELVILKHFGVLQHRKWLLLLGLCEGFILFTDATFPFVARACDEILTEDWGTAWGDVPLVGQSIASLVRAVRFWGFALLATATVILVNGVAGLLLCIPFSHDGQATGTDFVAWARAAETALMPSVAMLAEEMANQKRHFADHSQEKDAREGGGAAPFGNKLDPDTAVMYEDFNRNLAAHIHFSESAHFMLLMLGKLLLGRCLQLWIQSSFLALAFHREAAGAKDKVILGCCLGATLLLHRAMHSMKMLGCMGLPLLLLIIACVAWSGAKIAWAFFCPDHIWNLTTGCVKLSQH</sequence>
<keyword evidence="3" id="KW-1185">Reference proteome</keyword>
<evidence type="ECO:0000313" key="3">
    <source>
        <dbReference type="Proteomes" id="UP000601435"/>
    </source>
</evidence>
<reference evidence="2" key="1">
    <citation type="submission" date="2021-02" db="EMBL/GenBank/DDBJ databases">
        <authorList>
            <person name="Dougan E. K."/>
            <person name="Rhodes N."/>
            <person name="Thang M."/>
            <person name="Chan C."/>
        </authorList>
    </citation>
    <scope>NUCLEOTIDE SEQUENCE</scope>
</reference>
<feature type="transmembrane region" description="Helical" evidence="1">
    <location>
        <begin position="115"/>
        <end position="137"/>
    </location>
</feature>
<evidence type="ECO:0000256" key="1">
    <source>
        <dbReference type="SAM" id="Phobius"/>
    </source>
</evidence>
<proteinExistence type="predicted"/>
<feature type="transmembrane region" description="Helical" evidence="1">
    <location>
        <begin position="171"/>
        <end position="195"/>
    </location>
</feature>
<keyword evidence="1" id="KW-0812">Transmembrane</keyword>
<protein>
    <submittedName>
        <fullName evidence="2">PUB49 protein</fullName>
    </submittedName>
</protein>
<feature type="transmembrane region" description="Helical" evidence="1">
    <location>
        <begin position="353"/>
        <end position="373"/>
    </location>
</feature>
<gene>
    <name evidence="2" type="primary">PUB49</name>
    <name evidence="2" type="ORF">SNEC2469_LOCUS25478</name>
</gene>
<organism evidence="2 3">
    <name type="scientific">Symbiodinium necroappetens</name>
    <dbReference type="NCBI Taxonomy" id="1628268"/>
    <lineage>
        <taxon>Eukaryota</taxon>
        <taxon>Sar</taxon>
        <taxon>Alveolata</taxon>
        <taxon>Dinophyceae</taxon>
        <taxon>Suessiales</taxon>
        <taxon>Symbiodiniaceae</taxon>
        <taxon>Symbiodinium</taxon>
    </lineage>
</organism>
<dbReference type="Proteomes" id="UP000601435">
    <property type="component" value="Unassembled WGS sequence"/>
</dbReference>
<accession>A0A812ZTX2</accession>
<name>A0A812ZTX2_9DINO</name>
<keyword evidence="1" id="KW-1133">Transmembrane helix</keyword>
<dbReference type="EMBL" id="CAJNJA010050309">
    <property type="protein sequence ID" value="CAE7840827.1"/>
    <property type="molecule type" value="Genomic_DNA"/>
</dbReference>
<dbReference type="AlphaFoldDB" id="A0A812ZTX2"/>
<evidence type="ECO:0000313" key="2">
    <source>
        <dbReference type="EMBL" id="CAE7840827.1"/>
    </source>
</evidence>